<organism evidence="1">
    <name type="scientific">marine sediment metagenome</name>
    <dbReference type="NCBI Taxonomy" id="412755"/>
    <lineage>
        <taxon>unclassified sequences</taxon>
        <taxon>metagenomes</taxon>
        <taxon>ecological metagenomes</taxon>
    </lineage>
</organism>
<protein>
    <submittedName>
        <fullName evidence="1">Uncharacterized protein</fullName>
    </submittedName>
</protein>
<sequence>LEFALINIIKIVDQDSHLHSHIPIELSLKEITELESKHRLKNPTDRMWPHTNLNTVRLQYKRKLKEK</sequence>
<dbReference type="EMBL" id="BARW01036908">
    <property type="protein sequence ID" value="GAJ21411.1"/>
    <property type="molecule type" value="Genomic_DNA"/>
</dbReference>
<evidence type="ECO:0000313" key="1">
    <source>
        <dbReference type="EMBL" id="GAJ21411.1"/>
    </source>
</evidence>
<accession>X1VUP6</accession>
<dbReference type="AlphaFoldDB" id="X1VUP6"/>
<feature type="non-terminal residue" evidence="1">
    <location>
        <position position="1"/>
    </location>
</feature>
<reference evidence="1" key="1">
    <citation type="journal article" date="2014" name="Front. Microbiol.">
        <title>High frequency of phylogenetically diverse reductive dehalogenase-homologous genes in deep subseafloor sedimentary metagenomes.</title>
        <authorList>
            <person name="Kawai M."/>
            <person name="Futagami T."/>
            <person name="Toyoda A."/>
            <person name="Takaki Y."/>
            <person name="Nishi S."/>
            <person name="Hori S."/>
            <person name="Arai W."/>
            <person name="Tsubouchi T."/>
            <person name="Morono Y."/>
            <person name="Uchiyama I."/>
            <person name="Ito T."/>
            <person name="Fujiyama A."/>
            <person name="Inagaki F."/>
            <person name="Takami H."/>
        </authorList>
    </citation>
    <scope>NUCLEOTIDE SEQUENCE</scope>
    <source>
        <strain evidence="1">Expedition CK06-06</strain>
    </source>
</reference>
<name>X1VUP6_9ZZZZ</name>
<gene>
    <name evidence="1" type="ORF">S12H4_57148</name>
</gene>
<proteinExistence type="predicted"/>
<comment type="caution">
    <text evidence="1">The sequence shown here is derived from an EMBL/GenBank/DDBJ whole genome shotgun (WGS) entry which is preliminary data.</text>
</comment>